<dbReference type="AlphaFoldDB" id="A0A922HQH1"/>
<evidence type="ECO:0000313" key="2">
    <source>
        <dbReference type="EMBL" id="KAH9502125.1"/>
    </source>
</evidence>
<evidence type="ECO:0000313" key="3">
    <source>
        <dbReference type="Proteomes" id="UP000790347"/>
    </source>
</evidence>
<organism evidence="2 3">
    <name type="scientific">Dermatophagoides farinae</name>
    <name type="common">American house dust mite</name>
    <dbReference type="NCBI Taxonomy" id="6954"/>
    <lineage>
        <taxon>Eukaryota</taxon>
        <taxon>Metazoa</taxon>
        <taxon>Ecdysozoa</taxon>
        <taxon>Arthropoda</taxon>
        <taxon>Chelicerata</taxon>
        <taxon>Arachnida</taxon>
        <taxon>Acari</taxon>
        <taxon>Acariformes</taxon>
        <taxon>Sarcoptiformes</taxon>
        <taxon>Astigmata</taxon>
        <taxon>Psoroptidia</taxon>
        <taxon>Analgoidea</taxon>
        <taxon>Pyroglyphidae</taxon>
        <taxon>Dermatophagoidinae</taxon>
        <taxon>Dermatophagoides</taxon>
    </lineage>
</organism>
<dbReference type="EMBL" id="ASGP02000006">
    <property type="protein sequence ID" value="KAH9502125.1"/>
    <property type="molecule type" value="Genomic_DNA"/>
</dbReference>
<gene>
    <name evidence="2" type="ORF">DERF_012914</name>
</gene>
<keyword evidence="1" id="KW-0472">Membrane</keyword>
<accession>A0A922HQH1</accession>
<proteinExistence type="predicted"/>
<name>A0A922HQH1_DERFA</name>
<keyword evidence="1" id="KW-0812">Transmembrane</keyword>
<reference evidence="2" key="2">
    <citation type="journal article" date="2022" name="Res Sq">
        <title>Comparative Genomics Reveals Insights into the Divergent Evolution of Astigmatic Mites and Household Pest Adaptations.</title>
        <authorList>
            <person name="Xiong Q."/>
            <person name="Wan A.T.-Y."/>
            <person name="Liu X.-Y."/>
            <person name="Fung C.S.-H."/>
            <person name="Xiao X."/>
            <person name="Malainual N."/>
            <person name="Hou J."/>
            <person name="Wang L."/>
            <person name="Wang M."/>
            <person name="Yang K."/>
            <person name="Cui Y."/>
            <person name="Leung E."/>
            <person name="Nong W."/>
            <person name="Shin S.-K."/>
            <person name="Au S."/>
            <person name="Jeong K.Y."/>
            <person name="Chew F.T."/>
            <person name="Hui J."/>
            <person name="Leung T.F."/>
            <person name="Tungtrongchitr A."/>
            <person name="Zhong N."/>
            <person name="Liu Z."/>
            <person name="Tsui S."/>
        </authorList>
    </citation>
    <scope>NUCLEOTIDE SEQUENCE</scope>
    <source>
        <strain evidence="2">Derf</strain>
        <tissue evidence="2">Whole organism</tissue>
    </source>
</reference>
<feature type="transmembrane region" description="Helical" evidence="1">
    <location>
        <begin position="67"/>
        <end position="91"/>
    </location>
</feature>
<keyword evidence="3" id="KW-1185">Reference proteome</keyword>
<reference evidence="2" key="1">
    <citation type="submission" date="2013-05" db="EMBL/GenBank/DDBJ databases">
        <authorList>
            <person name="Yim A.K.Y."/>
            <person name="Chan T.F."/>
            <person name="Ji K.M."/>
            <person name="Liu X.Y."/>
            <person name="Zhou J.W."/>
            <person name="Li R.Q."/>
            <person name="Yang K.Y."/>
            <person name="Li J."/>
            <person name="Li M."/>
            <person name="Law P.T.W."/>
            <person name="Wu Y.L."/>
            <person name="Cai Z.L."/>
            <person name="Qin H."/>
            <person name="Bao Y."/>
            <person name="Leung R.K.K."/>
            <person name="Ng P.K.S."/>
            <person name="Zou J."/>
            <person name="Zhong X.J."/>
            <person name="Ran P.X."/>
            <person name="Zhong N.S."/>
            <person name="Liu Z.G."/>
            <person name="Tsui S.K.W."/>
        </authorList>
    </citation>
    <scope>NUCLEOTIDE SEQUENCE</scope>
    <source>
        <strain evidence="2">Derf</strain>
        <tissue evidence="2">Whole organism</tissue>
    </source>
</reference>
<protein>
    <submittedName>
        <fullName evidence="2">Uncharacterized protein</fullName>
    </submittedName>
</protein>
<comment type="caution">
    <text evidence="2">The sequence shown here is derived from an EMBL/GenBank/DDBJ whole genome shotgun (WGS) entry which is preliminary data.</text>
</comment>
<sequence>MIFISHFAYLFCFACLNISYQFPRLLFHYYHGAAGGGGGGGFTTIVQQMSANLDQTLLLLYSGHNHLLFVCVTAITMCLIKAFNMLMMTVFSLVTCISCCQRFVRFFPFLSIFTTYVDFVRSKSEEKATRLL</sequence>
<keyword evidence="1" id="KW-1133">Transmembrane helix</keyword>
<dbReference type="Proteomes" id="UP000790347">
    <property type="component" value="Unassembled WGS sequence"/>
</dbReference>
<evidence type="ECO:0000256" key="1">
    <source>
        <dbReference type="SAM" id="Phobius"/>
    </source>
</evidence>
<feature type="transmembrane region" description="Helical" evidence="1">
    <location>
        <begin position="7"/>
        <end position="23"/>
    </location>
</feature>